<accession>A0A1Y3BJ95</accession>
<name>A0A1Y3BJ95_EURMA</name>
<dbReference type="AlphaFoldDB" id="A0A1Y3BJ95"/>
<dbReference type="Proteomes" id="UP000194236">
    <property type="component" value="Unassembled WGS sequence"/>
</dbReference>
<evidence type="ECO:0000313" key="2">
    <source>
        <dbReference type="Proteomes" id="UP000194236"/>
    </source>
</evidence>
<organism evidence="1 2">
    <name type="scientific">Euroglyphus maynei</name>
    <name type="common">Mayne's house dust mite</name>
    <dbReference type="NCBI Taxonomy" id="6958"/>
    <lineage>
        <taxon>Eukaryota</taxon>
        <taxon>Metazoa</taxon>
        <taxon>Ecdysozoa</taxon>
        <taxon>Arthropoda</taxon>
        <taxon>Chelicerata</taxon>
        <taxon>Arachnida</taxon>
        <taxon>Acari</taxon>
        <taxon>Acariformes</taxon>
        <taxon>Sarcoptiformes</taxon>
        <taxon>Astigmata</taxon>
        <taxon>Psoroptidia</taxon>
        <taxon>Analgoidea</taxon>
        <taxon>Pyroglyphidae</taxon>
        <taxon>Pyroglyphinae</taxon>
        <taxon>Euroglyphus</taxon>
    </lineage>
</organism>
<protein>
    <submittedName>
        <fullName evidence="1">Uncharacterized protein</fullName>
    </submittedName>
</protein>
<proteinExistence type="predicted"/>
<keyword evidence="2" id="KW-1185">Reference proteome</keyword>
<evidence type="ECO:0000313" key="1">
    <source>
        <dbReference type="EMBL" id="OTF81009.1"/>
    </source>
</evidence>
<gene>
    <name evidence="1" type="ORF">BLA29_006232</name>
</gene>
<reference evidence="1 2" key="1">
    <citation type="submission" date="2017-03" db="EMBL/GenBank/DDBJ databases">
        <title>Genome Survey of Euroglyphus maynei.</title>
        <authorList>
            <person name="Arlian L.G."/>
            <person name="Morgan M.S."/>
            <person name="Rider S.D."/>
        </authorList>
    </citation>
    <scope>NUCLEOTIDE SEQUENCE [LARGE SCALE GENOMIC DNA]</scope>
    <source>
        <strain evidence="1">Arlian Lab</strain>
        <tissue evidence="1">Whole body</tissue>
    </source>
</reference>
<sequence>MKSASEPNSNVPFRCSIPSTRAGCNVAHSIASTIEQSGTFVCKYRTHLSNVAIEPHSVSVPTKYAQLFLISIISEPILCRPVSRPVADMASLTRTIP</sequence>
<comment type="caution">
    <text evidence="1">The sequence shown here is derived from an EMBL/GenBank/DDBJ whole genome shotgun (WGS) entry which is preliminary data.</text>
</comment>
<feature type="non-terminal residue" evidence="1">
    <location>
        <position position="97"/>
    </location>
</feature>
<dbReference type="EMBL" id="MUJZ01015646">
    <property type="protein sequence ID" value="OTF81009.1"/>
    <property type="molecule type" value="Genomic_DNA"/>
</dbReference>